<accession>A0A8H7ZW75</accession>
<proteinExistence type="predicted"/>
<name>A0A8H7ZW75_9FUNG</name>
<dbReference type="EMBL" id="JAEFCI010005064">
    <property type="protein sequence ID" value="KAG5460545.1"/>
    <property type="molecule type" value="Genomic_DNA"/>
</dbReference>
<evidence type="ECO:0000313" key="2">
    <source>
        <dbReference type="EMBL" id="KAG5460545.1"/>
    </source>
</evidence>
<dbReference type="Proteomes" id="UP000673691">
    <property type="component" value="Unassembled WGS sequence"/>
</dbReference>
<sequence>QQQQRPRPATKEAFPPRSYADDDYGASYQAGAGVGSSSSGGLGAGGAGGYHALPAANAGGWDAGGAADRVRVNKYETTLPVRVDILAALAYVLGPITGVSSRSSPGAVLTGHLAGKPLSAAYRNTPQKRPFLCSLLLAYGSLQFWYGRLRRFSCSVFSLLFWMDEATADPSRFRFSLWYKSYQDGQSLDRFHLPYVGDIAARWVDSE</sequence>
<gene>
    <name evidence="2" type="ORF">BJ554DRAFT_7395</name>
</gene>
<dbReference type="AlphaFoldDB" id="A0A8H7ZW75"/>
<reference evidence="2 3" key="1">
    <citation type="journal article" name="Sci. Rep.">
        <title>Genome-scale phylogenetic analyses confirm Olpidium as the closest living zoosporic fungus to the non-flagellated, terrestrial fungi.</title>
        <authorList>
            <person name="Chang Y."/>
            <person name="Rochon D."/>
            <person name="Sekimoto S."/>
            <person name="Wang Y."/>
            <person name="Chovatia M."/>
            <person name="Sandor L."/>
            <person name="Salamov A."/>
            <person name="Grigoriev I.V."/>
            <person name="Stajich J.E."/>
            <person name="Spatafora J.W."/>
        </authorList>
    </citation>
    <scope>NUCLEOTIDE SEQUENCE [LARGE SCALE GENOMIC DNA]</scope>
    <source>
        <strain evidence="2">S191</strain>
    </source>
</reference>
<feature type="non-terminal residue" evidence="2">
    <location>
        <position position="1"/>
    </location>
</feature>
<dbReference type="OrthoDB" id="5546837at2759"/>
<organism evidence="2 3">
    <name type="scientific">Olpidium bornovanus</name>
    <dbReference type="NCBI Taxonomy" id="278681"/>
    <lineage>
        <taxon>Eukaryota</taxon>
        <taxon>Fungi</taxon>
        <taxon>Fungi incertae sedis</taxon>
        <taxon>Olpidiomycota</taxon>
        <taxon>Olpidiomycotina</taxon>
        <taxon>Olpidiomycetes</taxon>
        <taxon>Olpidiales</taxon>
        <taxon>Olpidiaceae</taxon>
        <taxon>Olpidium</taxon>
    </lineage>
</organism>
<feature type="region of interest" description="Disordered" evidence="1">
    <location>
        <begin position="1"/>
        <end position="25"/>
    </location>
</feature>
<protein>
    <submittedName>
        <fullName evidence="2">Uncharacterized protein</fullName>
    </submittedName>
</protein>
<comment type="caution">
    <text evidence="2">The sequence shown here is derived from an EMBL/GenBank/DDBJ whole genome shotgun (WGS) entry which is preliminary data.</text>
</comment>
<keyword evidence="3" id="KW-1185">Reference proteome</keyword>
<evidence type="ECO:0000256" key="1">
    <source>
        <dbReference type="SAM" id="MobiDB-lite"/>
    </source>
</evidence>
<evidence type="ECO:0000313" key="3">
    <source>
        <dbReference type="Proteomes" id="UP000673691"/>
    </source>
</evidence>